<protein>
    <submittedName>
        <fullName evidence="1">OsmC family protein</fullName>
    </submittedName>
</protein>
<dbReference type="SUPFAM" id="SSF82784">
    <property type="entry name" value="OsmC-like"/>
    <property type="match status" value="1"/>
</dbReference>
<sequence length="156" mass="17067">MSDEQQVIDITLEQVTDYEFRVRFDDTAIPDLLTDETPPLGQGAGPNPSRMLAAAVANCLSASLLFALRKYKNQPGSLGARARATLERNEKGRWRVVRIAVELSLSNVETDLSHLDRALAQFEDFCIVTESVRQGVPVDVSVRDATGTLLHKAATG</sequence>
<dbReference type="InterPro" id="IPR003718">
    <property type="entry name" value="OsmC/Ohr_fam"/>
</dbReference>
<evidence type="ECO:0000313" key="1">
    <source>
        <dbReference type="EMBL" id="MFK2918485.1"/>
    </source>
</evidence>
<dbReference type="EMBL" id="JADIKD010000011">
    <property type="protein sequence ID" value="MFK2918485.1"/>
    <property type="molecule type" value="Genomic_DNA"/>
</dbReference>
<dbReference type="Gene3D" id="3.30.300.20">
    <property type="match status" value="1"/>
</dbReference>
<dbReference type="RefSeq" id="WP_379985702.1">
    <property type="nucleotide sequence ID" value="NZ_JADIKD010000011.1"/>
</dbReference>
<reference evidence="1 2" key="1">
    <citation type="submission" date="2020-10" db="EMBL/GenBank/DDBJ databases">
        <title>Phylogeny of dyella-like bacteria.</title>
        <authorList>
            <person name="Fu J."/>
        </authorList>
    </citation>
    <scope>NUCLEOTIDE SEQUENCE [LARGE SCALE GENOMIC DNA]</scope>
    <source>
        <strain evidence="1 2">BB4</strain>
    </source>
</reference>
<dbReference type="Proteomes" id="UP001620408">
    <property type="component" value="Unassembled WGS sequence"/>
</dbReference>
<dbReference type="InterPro" id="IPR015946">
    <property type="entry name" value="KH_dom-like_a/b"/>
</dbReference>
<evidence type="ECO:0000313" key="2">
    <source>
        <dbReference type="Proteomes" id="UP001620408"/>
    </source>
</evidence>
<accession>A0ABW8K793</accession>
<organism evidence="1 2">
    <name type="scientific">Dyella koreensis</name>
    <dbReference type="NCBI Taxonomy" id="311235"/>
    <lineage>
        <taxon>Bacteria</taxon>
        <taxon>Pseudomonadati</taxon>
        <taxon>Pseudomonadota</taxon>
        <taxon>Gammaproteobacteria</taxon>
        <taxon>Lysobacterales</taxon>
        <taxon>Rhodanobacteraceae</taxon>
        <taxon>Dyella</taxon>
    </lineage>
</organism>
<dbReference type="InterPro" id="IPR036102">
    <property type="entry name" value="OsmC/Ohrsf"/>
</dbReference>
<gene>
    <name evidence="1" type="ORF">ISS97_14520</name>
</gene>
<dbReference type="Pfam" id="PF02566">
    <property type="entry name" value="OsmC"/>
    <property type="match status" value="1"/>
</dbReference>
<name>A0ABW8K793_9GAMM</name>
<keyword evidence="2" id="KW-1185">Reference proteome</keyword>
<proteinExistence type="predicted"/>
<comment type="caution">
    <text evidence="1">The sequence shown here is derived from an EMBL/GenBank/DDBJ whole genome shotgun (WGS) entry which is preliminary data.</text>
</comment>